<feature type="transmembrane region" description="Helical" evidence="6">
    <location>
        <begin position="90"/>
        <end position="110"/>
    </location>
</feature>
<dbReference type="InterPro" id="IPR052081">
    <property type="entry name" value="Dispatched_Hh_regulator"/>
</dbReference>
<comment type="caution">
    <text evidence="7">The sequence shown here is derived from an EMBL/GenBank/DDBJ whole genome shotgun (WGS) entry which is preliminary data.</text>
</comment>
<dbReference type="Gene3D" id="1.20.1640.10">
    <property type="entry name" value="Multidrug efflux transporter AcrB transmembrane domain"/>
    <property type="match status" value="1"/>
</dbReference>
<dbReference type="PANTHER" id="PTHR45951">
    <property type="entry name" value="PROTEIN DISPATCHED-RELATED"/>
    <property type="match status" value="1"/>
</dbReference>
<reference evidence="7 8" key="1">
    <citation type="submission" date="2021-06" db="EMBL/GenBank/DDBJ databases">
        <title>A haploid diamondback moth (Plutella xylostella L.) genome assembly resolves 31 chromosomes and identifies a diamide resistance mutation.</title>
        <authorList>
            <person name="Ward C.M."/>
            <person name="Perry K.D."/>
            <person name="Baker G."/>
            <person name="Powis K."/>
            <person name="Heckel D.G."/>
            <person name="Baxter S.W."/>
        </authorList>
    </citation>
    <scope>NUCLEOTIDE SEQUENCE [LARGE SCALE GENOMIC DNA]</scope>
    <source>
        <strain evidence="7 8">LV</strain>
        <tissue evidence="7">Single pupa</tissue>
    </source>
</reference>
<dbReference type="PANTHER" id="PTHR45951:SF3">
    <property type="entry name" value="PROTEIN DISPATCHED"/>
    <property type="match status" value="1"/>
</dbReference>
<dbReference type="Proteomes" id="UP000823941">
    <property type="component" value="Chromosome 22"/>
</dbReference>
<keyword evidence="5" id="KW-0325">Glycoprotein</keyword>
<evidence type="ECO:0000256" key="6">
    <source>
        <dbReference type="SAM" id="Phobius"/>
    </source>
</evidence>
<gene>
    <name evidence="7" type="ORF">JYU34_016944</name>
</gene>
<keyword evidence="2 6" id="KW-0812">Transmembrane</keyword>
<feature type="transmembrane region" description="Helical" evidence="6">
    <location>
        <begin position="116"/>
        <end position="142"/>
    </location>
</feature>
<organism evidence="7 8">
    <name type="scientific">Plutella xylostella</name>
    <name type="common">Diamondback moth</name>
    <name type="synonym">Plutella maculipennis</name>
    <dbReference type="NCBI Taxonomy" id="51655"/>
    <lineage>
        <taxon>Eukaryota</taxon>
        <taxon>Metazoa</taxon>
        <taxon>Ecdysozoa</taxon>
        <taxon>Arthropoda</taxon>
        <taxon>Hexapoda</taxon>
        <taxon>Insecta</taxon>
        <taxon>Pterygota</taxon>
        <taxon>Neoptera</taxon>
        <taxon>Endopterygota</taxon>
        <taxon>Lepidoptera</taxon>
        <taxon>Glossata</taxon>
        <taxon>Ditrysia</taxon>
        <taxon>Yponomeutoidea</taxon>
        <taxon>Plutellidae</taxon>
        <taxon>Plutella</taxon>
    </lineage>
</organism>
<accession>A0ABQ7Q3U9</accession>
<evidence type="ECO:0000256" key="5">
    <source>
        <dbReference type="ARBA" id="ARBA00023180"/>
    </source>
</evidence>
<keyword evidence="8" id="KW-1185">Reference proteome</keyword>
<dbReference type="EMBL" id="JAHIBW010000022">
    <property type="protein sequence ID" value="KAG7299917.1"/>
    <property type="molecule type" value="Genomic_DNA"/>
</dbReference>
<comment type="subcellular location">
    <subcellularLocation>
        <location evidence="1">Membrane</location>
        <topology evidence="1">Multi-pass membrane protein</topology>
    </subcellularLocation>
</comment>
<evidence type="ECO:0000313" key="7">
    <source>
        <dbReference type="EMBL" id="KAG7299917.1"/>
    </source>
</evidence>
<sequence>MTALYQTPRELFLPGVAGPKFLRSARPPKIVALVVEFESVVPYSMSYKTMQDFFTKAENWTQHELETAPPGMKSGWFLSDLQFYDLQRTLASGTVIALLLSATLGFVVLIPATLNFVISLCALVAMIFSSTVTITILVWYGWKLNVLESVAISTSAGLAVDFSLHYALSYTNAIGTKFARVKYALSASAGPTAAAALTTGFAGIFLLRSKLLPYSQIGTFLALIMSVSWTYATFFLCSLLYIVGAESTKESSKEERKSVSRVSSICSGVPNLESHELEHLADSSRTNMTQSQSPPSTASVTTVLHEDLDISISNHSHARMETISST</sequence>
<protein>
    <submittedName>
        <fullName evidence="7">Uncharacterized protein</fullName>
    </submittedName>
</protein>
<feature type="transmembrane region" description="Helical" evidence="6">
    <location>
        <begin position="149"/>
        <end position="168"/>
    </location>
</feature>
<dbReference type="SUPFAM" id="SSF82866">
    <property type="entry name" value="Multidrug efflux transporter AcrB transmembrane domain"/>
    <property type="match status" value="1"/>
</dbReference>
<evidence type="ECO:0000256" key="2">
    <source>
        <dbReference type="ARBA" id="ARBA00022692"/>
    </source>
</evidence>
<keyword evidence="3 6" id="KW-1133">Transmembrane helix</keyword>
<keyword evidence="4 6" id="KW-0472">Membrane</keyword>
<evidence type="ECO:0000256" key="1">
    <source>
        <dbReference type="ARBA" id="ARBA00004141"/>
    </source>
</evidence>
<feature type="transmembrane region" description="Helical" evidence="6">
    <location>
        <begin position="188"/>
        <end position="207"/>
    </location>
</feature>
<proteinExistence type="predicted"/>
<feature type="transmembrane region" description="Helical" evidence="6">
    <location>
        <begin position="219"/>
        <end position="243"/>
    </location>
</feature>
<evidence type="ECO:0000313" key="8">
    <source>
        <dbReference type="Proteomes" id="UP000823941"/>
    </source>
</evidence>
<evidence type="ECO:0000256" key="4">
    <source>
        <dbReference type="ARBA" id="ARBA00023136"/>
    </source>
</evidence>
<evidence type="ECO:0000256" key="3">
    <source>
        <dbReference type="ARBA" id="ARBA00022989"/>
    </source>
</evidence>
<name>A0ABQ7Q3U9_PLUXY</name>